<name>A0AAN8EDA5_9EURO</name>
<sequence>MSLQKAELSEADLVIYRWIKEWLIPQTWEKSPNGSTDGIKPQKIVEILPLLKKTSAAVQLANFEFGIVRTSDPSPAETDEMTFFFCLAASESSKIGTTTLVEDEAYWVTGTVWLYPQTSLLYMRPKKSEAVAEPIAE</sequence>
<dbReference type="Proteomes" id="UP001316803">
    <property type="component" value="Unassembled WGS sequence"/>
</dbReference>
<keyword evidence="2" id="KW-1185">Reference proteome</keyword>
<accession>A0AAN8EDA5</accession>
<organism evidence="1 2">
    <name type="scientific">Knufia fluminis</name>
    <dbReference type="NCBI Taxonomy" id="191047"/>
    <lineage>
        <taxon>Eukaryota</taxon>
        <taxon>Fungi</taxon>
        <taxon>Dikarya</taxon>
        <taxon>Ascomycota</taxon>
        <taxon>Pezizomycotina</taxon>
        <taxon>Eurotiomycetes</taxon>
        <taxon>Chaetothyriomycetidae</taxon>
        <taxon>Chaetothyriales</taxon>
        <taxon>Trichomeriaceae</taxon>
        <taxon>Knufia</taxon>
    </lineage>
</organism>
<dbReference type="EMBL" id="JAKLMC020000072">
    <property type="protein sequence ID" value="KAK5947757.1"/>
    <property type="molecule type" value="Genomic_DNA"/>
</dbReference>
<protein>
    <submittedName>
        <fullName evidence="1">Uncharacterized protein</fullName>
    </submittedName>
</protein>
<dbReference type="AlphaFoldDB" id="A0AAN8EDA5"/>
<reference evidence="1 2" key="1">
    <citation type="submission" date="2022-12" db="EMBL/GenBank/DDBJ databases">
        <title>Genomic features and morphological characterization of a novel Knufia sp. strain isolated from spacecraft assembly facility.</title>
        <authorList>
            <person name="Teixeira M."/>
            <person name="Chander A.M."/>
            <person name="Stajich J.E."/>
            <person name="Venkateswaran K."/>
        </authorList>
    </citation>
    <scope>NUCLEOTIDE SEQUENCE [LARGE SCALE GENOMIC DNA]</scope>
    <source>
        <strain evidence="1 2">FJI-L2-BK-P2</strain>
    </source>
</reference>
<comment type="caution">
    <text evidence="1">The sequence shown here is derived from an EMBL/GenBank/DDBJ whole genome shotgun (WGS) entry which is preliminary data.</text>
</comment>
<proteinExistence type="predicted"/>
<evidence type="ECO:0000313" key="1">
    <source>
        <dbReference type="EMBL" id="KAK5947757.1"/>
    </source>
</evidence>
<evidence type="ECO:0000313" key="2">
    <source>
        <dbReference type="Proteomes" id="UP001316803"/>
    </source>
</evidence>
<gene>
    <name evidence="1" type="ORF">OHC33_011220</name>
</gene>